<protein>
    <submittedName>
        <fullName evidence="1">Uncharacterized protein</fullName>
    </submittedName>
</protein>
<gene>
    <name evidence="1" type="ORF">GJ744_006079</name>
</gene>
<sequence length="101" mass="11190">MVKMGRFASNLYDSLPAKTQTPNIPLRTHSGWTTPSIPAGGLQPINYFEADLLLGCDEGVSYLQTNARTCLSKCTTEHVLRENITETLDSSNEPTPLRVFF</sequence>
<evidence type="ECO:0000313" key="1">
    <source>
        <dbReference type="EMBL" id="KAF7510713.1"/>
    </source>
</evidence>
<comment type="caution">
    <text evidence="1">The sequence shown here is derived from an EMBL/GenBank/DDBJ whole genome shotgun (WGS) entry which is preliminary data.</text>
</comment>
<dbReference type="EMBL" id="JAACFV010000027">
    <property type="protein sequence ID" value="KAF7510713.1"/>
    <property type="molecule type" value="Genomic_DNA"/>
</dbReference>
<keyword evidence="2" id="KW-1185">Reference proteome</keyword>
<organism evidence="1 2">
    <name type="scientific">Endocarpon pusillum</name>
    <dbReference type="NCBI Taxonomy" id="364733"/>
    <lineage>
        <taxon>Eukaryota</taxon>
        <taxon>Fungi</taxon>
        <taxon>Dikarya</taxon>
        <taxon>Ascomycota</taxon>
        <taxon>Pezizomycotina</taxon>
        <taxon>Eurotiomycetes</taxon>
        <taxon>Chaetothyriomycetidae</taxon>
        <taxon>Verrucariales</taxon>
        <taxon>Verrucariaceae</taxon>
        <taxon>Endocarpon</taxon>
    </lineage>
</organism>
<reference evidence="1" key="1">
    <citation type="submission" date="2020-02" db="EMBL/GenBank/DDBJ databases">
        <authorList>
            <person name="Palmer J.M."/>
        </authorList>
    </citation>
    <scope>NUCLEOTIDE SEQUENCE</scope>
    <source>
        <strain evidence="1">EPUS1.4</strain>
        <tissue evidence="1">Thallus</tissue>
    </source>
</reference>
<accession>A0A8H7AKB3</accession>
<name>A0A8H7AKB3_9EURO</name>
<dbReference type="Proteomes" id="UP000606974">
    <property type="component" value="Unassembled WGS sequence"/>
</dbReference>
<dbReference type="AlphaFoldDB" id="A0A8H7AKB3"/>
<proteinExistence type="predicted"/>
<evidence type="ECO:0000313" key="2">
    <source>
        <dbReference type="Proteomes" id="UP000606974"/>
    </source>
</evidence>